<keyword evidence="2" id="KW-0810">Translation regulation</keyword>
<dbReference type="Proteomes" id="UP001204953">
    <property type="component" value="Unassembled WGS sequence"/>
</dbReference>
<dbReference type="PIRSF" id="PIRSF037511">
    <property type="entry name" value="Transl_init_SUI1_pro"/>
    <property type="match status" value="1"/>
</dbReference>
<evidence type="ECO:0000313" key="5">
    <source>
        <dbReference type="EMBL" id="MCP2730270.1"/>
    </source>
</evidence>
<keyword evidence="5" id="KW-0396">Initiation factor</keyword>
<name>A0AAE3GT44_9CYAN</name>
<comment type="similarity">
    <text evidence="1">Belongs to the SUI1 family.</text>
</comment>
<dbReference type="GO" id="GO:0001731">
    <property type="term" value="P:formation of translation preinitiation complex"/>
    <property type="evidence" value="ECO:0007669"/>
    <property type="project" value="TreeGrafter"/>
</dbReference>
<dbReference type="GO" id="GO:0006417">
    <property type="term" value="P:regulation of translation"/>
    <property type="evidence" value="ECO:0007669"/>
    <property type="project" value="UniProtKB-KW"/>
</dbReference>
<evidence type="ECO:0000256" key="2">
    <source>
        <dbReference type="ARBA" id="ARBA00022845"/>
    </source>
</evidence>
<dbReference type="GO" id="GO:0003729">
    <property type="term" value="F:mRNA binding"/>
    <property type="evidence" value="ECO:0007669"/>
    <property type="project" value="TreeGrafter"/>
</dbReference>
<dbReference type="NCBIfam" id="NF005669">
    <property type="entry name" value="PRK07451.1"/>
    <property type="match status" value="1"/>
</dbReference>
<dbReference type="SUPFAM" id="SSF55159">
    <property type="entry name" value="eIF1-like"/>
    <property type="match status" value="1"/>
</dbReference>
<dbReference type="GO" id="GO:0002188">
    <property type="term" value="P:translation reinitiation"/>
    <property type="evidence" value="ECO:0007669"/>
    <property type="project" value="TreeGrafter"/>
</dbReference>
<dbReference type="PROSITE" id="PS50296">
    <property type="entry name" value="SUI1"/>
    <property type="match status" value="1"/>
</dbReference>
<dbReference type="EMBL" id="JAMZMM010000183">
    <property type="protein sequence ID" value="MCP2730270.1"/>
    <property type="molecule type" value="Genomic_DNA"/>
</dbReference>
<comment type="caution">
    <text evidence="5">The sequence shown here is derived from an EMBL/GenBank/DDBJ whole genome shotgun (WGS) entry which is preliminary data.</text>
</comment>
<organism evidence="5 6">
    <name type="scientific">Limnofasciculus baicalensis BBK-W-15</name>
    <dbReference type="NCBI Taxonomy" id="2699891"/>
    <lineage>
        <taxon>Bacteria</taxon>
        <taxon>Bacillati</taxon>
        <taxon>Cyanobacteriota</taxon>
        <taxon>Cyanophyceae</taxon>
        <taxon>Coleofasciculales</taxon>
        <taxon>Coleofasciculaceae</taxon>
        <taxon>Limnofasciculus</taxon>
        <taxon>Limnofasciculus baicalensis</taxon>
    </lineage>
</organism>
<protein>
    <submittedName>
        <fullName evidence="5">Translation initiation factor</fullName>
    </submittedName>
</protein>
<dbReference type="PANTHER" id="PTHR12789:SF0">
    <property type="entry name" value="DENSITY-REGULATED PROTEIN"/>
    <property type="match status" value="1"/>
</dbReference>
<keyword evidence="6" id="KW-1185">Reference proteome</keyword>
<keyword evidence="3" id="KW-0648">Protein biosynthesis</keyword>
<dbReference type="AlphaFoldDB" id="A0AAE3GT44"/>
<dbReference type="RefSeq" id="WP_254013034.1">
    <property type="nucleotide sequence ID" value="NZ_JAMZMM010000183.1"/>
</dbReference>
<sequence length="123" mass="13327">MASSKSKQQTNQSKPATERIIYQEFGSGSNPAAVQRGVEELPPNQQNLRVQASRKGRKGKTVTVISGFQCKEETLTQLLKQLKAQCGSGGTVKDNTLEIQGDHTQKLVQILVQLGYKAKISGG</sequence>
<dbReference type="Pfam" id="PF01253">
    <property type="entry name" value="SUI1"/>
    <property type="match status" value="1"/>
</dbReference>
<evidence type="ECO:0000259" key="4">
    <source>
        <dbReference type="PROSITE" id="PS50296"/>
    </source>
</evidence>
<dbReference type="InterPro" id="IPR001950">
    <property type="entry name" value="SUI1"/>
</dbReference>
<dbReference type="PANTHER" id="PTHR12789">
    <property type="entry name" value="DENSITY-REGULATED PROTEIN HOMOLOG"/>
    <property type="match status" value="1"/>
</dbReference>
<proteinExistence type="inferred from homology"/>
<evidence type="ECO:0000313" key="6">
    <source>
        <dbReference type="Proteomes" id="UP001204953"/>
    </source>
</evidence>
<dbReference type="Gene3D" id="3.30.780.10">
    <property type="entry name" value="SUI1-like domain"/>
    <property type="match status" value="1"/>
</dbReference>
<dbReference type="InterPro" id="IPR050318">
    <property type="entry name" value="DENR/SUI1_TIF"/>
</dbReference>
<gene>
    <name evidence="5" type="ORF">NJ959_17705</name>
</gene>
<dbReference type="CDD" id="cd11567">
    <property type="entry name" value="YciH_like"/>
    <property type="match status" value="1"/>
</dbReference>
<feature type="domain" description="SUI1" evidence="4">
    <location>
        <begin position="55"/>
        <end position="115"/>
    </location>
</feature>
<accession>A0AAE3GT44</accession>
<evidence type="ECO:0000256" key="3">
    <source>
        <dbReference type="ARBA" id="ARBA00022917"/>
    </source>
</evidence>
<evidence type="ECO:0000256" key="1">
    <source>
        <dbReference type="ARBA" id="ARBA00005422"/>
    </source>
</evidence>
<dbReference type="InterPro" id="IPR005872">
    <property type="entry name" value="SUI1_arc_bac"/>
</dbReference>
<dbReference type="GO" id="GO:0003743">
    <property type="term" value="F:translation initiation factor activity"/>
    <property type="evidence" value="ECO:0007669"/>
    <property type="project" value="UniProtKB-KW"/>
</dbReference>
<reference evidence="5" key="1">
    <citation type="submission" date="2022-06" db="EMBL/GenBank/DDBJ databases">
        <title>New cyanobacteria of genus Symplocastrum in benthos of Lake Baikal.</title>
        <authorList>
            <person name="Sorokovikova E."/>
            <person name="Tikhonova I."/>
            <person name="Krasnopeev A."/>
            <person name="Evseev P."/>
            <person name="Gladkikh A."/>
            <person name="Belykh O."/>
        </authorList>
    </citation>
    <scope>NUCLEOTIDE SEQUENCE</scope>
    <source>
        <strain evidence="5">BBK-W-15</strain>
    </source>
</reference>
<dbReference type="InterPro" id="IPR036877">
    <property type="entry name" value="SUI1_dom_sf"/>
</dbReference>